<feature type="domain" description="Prepilin type IV endopeptidase peptidase" evidence="11">
    <location>
        <begin position="111"/>
        <end position="219"/>
    </location>
</feature>
<evidence type="ECO:0000313" key="13">
    <source>
        <dbReference type="EMBL" id="MBC9130115.1"/>
    </source>
</evidence>
<feature type="transmembrane region" description="Helical" evidence="10">
    <location>
        <begin position="235"/>
        <end position="256"/>
    </location>
</feature>
<keyword evidence="9" id="KW-0645">Protease</keyword>
<feature type="transmembrane region" description="Helical" evidence="10">
    <location>
        <begin position="134"/>
        <end position="151"/>
    </location>
</feature>
<dbReference type="EC" id="3.4.23.43" evidence="9"/>
<dbReference type="RefSeq" id="WP_187754560.1">
    <property type="nucleotide sequence ID" value="NZ_JABURY010000006.1"/>
</dbReference>
<feature type="transmembrane region" description="Helical" evidence="10">
    <location>
        <begin position="108"/>
        <end position="128"/>
    </location>
</feature>
<keyword evidence="9" id="KW-0489">Methyltransferase</keyword>
<accession>A0ABR7QVE7</accession>
<keyword evidence="14" id="KW-1185">Reference proteome</keyword>
<evidence type="ECO:0000256" key="8">
    <source>
        <dbReference type="RuleBase" id="RU003793"/>
    </source>
</evidence>
<dbReference type="PANTHER" id="PTHR30487:SF0">
    <property type="entry name" value="PREPILIN LEADER PEPTIDASE_N-METHYLTRANSFERASE-RELATED"/>
    <property type="match status" value="1"/>
</dbReference>
<proteinExistence type="inferred from homology"/>
<dbReference type="InterPro" id="IPR000045">
    <property type="entry name" value="Prepilin_IV_endopep_pep"/>
</dbReference>
<reference evidence="13 14" key="1">
    <citation type="submission" date="2020-06" db="EMBL/GenBank/DDBJ databases">
        <title>Frischella cerana isolated from Apis cerana gut homogenate.</title>
        <authorList>
            <person name="Wolter L.A."/>
            <person name="Suenami S."/>
            <person name="Miyazaki R."/>
        </authorList>
    </citation>
    <scope>NUCLEOTIDE SEQUENCE [LARGE SCALE GENOMIC DNA]</scope>
    <source>
        <strain evidence="13 14">Ac13</strain>
    </source>
</reference>
<evidence type="ECO:0000256" key="6">
    <source>
        <dbReference type="ARBA" id="ARBA00022989"/>
    </source>
</evidence>
<dbReference type="InterPro" id="IPR050882">
    <property type="entry name" value="Prepilin_peptidase/N-MTase"/>
</dbReference>
<keyword evidence="9" id="KW-0378">Hydrolase</keyword>
<comment type="function">
    <text evidence="9">Plays an essential role in type IV pili and type II pseudopili formation by proteolytically removing the leader sequence from substrate proteins and subsequently monomethylating the alpha-amino group of the newly exposed N-terminal phenylalanine.</text>
</comment>
<evidence type="ECO:0000256" key="7">
    <source>
        <dbReference type="ARBA" id="ARBA00023136"/>
    </source>
</evidence>
<comment type="subcellular location">
    <subcellularLocation>
        <location evidence="1">Cell inner membrane</location>
        <topology evidence="1">Multi-pass membrane protein</topology>
    </subcellularLocation>
    <subcellularLocation>
        <location evidence="9">Cell membrane</location>
        <topology evidence="9">Multi-pass membrane protein</topology>
    </subcellularLocation>
</comment>
<dbReference type="EC" id="2.1.1.-" evidence="9"/>
<keyword evidence="5 9" id="KW-0812">Transmembrane</keyword>
<gene>
    <name evidence="13" type="ORF">FcAc13_02200</name>
</gene>
<feature type="transmembrane region" description="Helical" evidence="10">
    <location>
        <begin position="80"/>
        <end position="101"/>
    </location>
</feature>
<dbReference type="InterPro" id="IPR014032">
    <property type="entry name" value="Peptidase_A24A_bac"/>
</dbReference>
<dbReference type="EMBL" id="JABURY010000006">
    <property type="protein sequence ID" value="MBC9130115.1"/>
    <property type="molecule type" value="Genomic_DNA"/>
</dbReference>
<dbReference type="PRINTS" id="PR00864">
    <property type="entry name" value="PREPILNPTASE"/>
</dbReference>
<dbReference type="PANTHER" id="PTHR30487">
    <property type="entry name" value="TYPE 4 PREPILIN-LIKE PROTEINS LEADER PEPTIDE-PROCESSING ENZYME"/>
    <property type="match status" value="1"/>
</dbReference>
<evidence type="ECO:0000256" key="10">
    <source>
        <dbReference type="SAM" id="Phobius"/>
    </source>
</evidence>
<dbReference type="Pfam" id="PF06750">
    <property type="entry name" value="A24_N_bact"/>
    <property type="match status" value="1"/>
</dbReference>
<protein>
    <recommendedName>
        <fullName evidence="9">Prepilin leader peptidase/N-methyltransferase</fullName>
        <ecNumber evidence="9">2.1.1.-</ecNumber>
        <ecNumber evidence="9">3.4.23.43</ecNumber>
    </recommendedName>
</protein>
<keyword evidence="9" id="KW-0808">Transferase</keyword>
<sequence length="258" mass="28894">MSTIVIIVTGWLGLCLGSFTHLVVSRYSPTQTSHQFFNAIILQRSHCPKCESQLTWFSLIPVISWLMQQGKCHSCAAPIAIHYLLAEIFFAIICMLIVSYYGICLWSIILILLSIIFTILIIIDYVYLLLPDSFNYSILLLGMICAVFELGRLNLMEALCGSIFGLLLLGLPSLFYYLLTKRIGLGSGDIKLLAALGSWLEYPQLSILLIIASSLGLIHFFIIKKSWIKSFKKHTINQMTAIPFGPYLLIAGYGLLIC</sequence>
<feature type="transmembrane region" description="Helical" evidence="10">
    <location>
        <begin position="202"/>
        <end position="223"/>
    </location>
</feature>
<evidence type="ECO:0000259" key="11">
    <source>
        <dbReference type="Pfam" id="PF01478"/>
    </source>
</evidence>
<comment type="caution">
    <text evidence="13">The sequence shown here is derived from an EMBL/GenBank/DDBJ whole genome shotgun (WGS) entry which is preliminary data.</text>
</comment>
<feature type="domain" description="Prepilin peptidase A24 N-terminal" evidence="12">
    <location>
        <begin position="12"/>
        <end position="99"/>
    </location>
</feature>
<evidence type="ECO:0000256" key="4">
    <source>
        <dbReference type="ARBA" id="ARBA00022519"/>
    </source>
</evidence>
<feature type="transmembrane region" description="Helical" evidence="10">
    <location>
        <begin position="158"/>
        <end position="179"/>
    </location>
</feature>
<evidence type="ECO:0000256" key="3">
    <source>
        <dbReference type="ARBA" id="ARBA00022475"/>
    </source>
</evidence>
<evidence type="ECO:0000313" key="14">
    <source>
        <dbReference type="Proteomes" id="UP000651208"/>
    </source>
</evidence>
<evidence type="ECO:0000259" key="12">
    <source>
        <dbReference type="Pfam" id="PF06750"/>
    </source>
</evidence>
<evidence type="ECO:0000256" key="2">
    <source>
        <dbReference type="ARBA" id="ARBA00005801"/>
    </source>
</evidence>
<organism evidence="13 14">
    <name type="scientific">Frischella japonica</name>
    <dbReference type="NCBI Taxonomy" id="2741544"/>
    <lineage>
        <taxon>Bacteria</taxon>
        <taxon>Pseudomonadati</taxon>
        <taxon>Pseudomonadota</taxon>
        <taxon>Gammaproteobacteria</taxon>
        <taxon>Orbales</taxon>
        <taxon>Orbaceae</taxon>
        <taxon>Frischella</taxon>
    </lineage>
</organism>
<keyword evidence="3" id="KW-1003">Cell membrane</keyword>
<comment type="similarity">
    <text evidence="2 8">Belongs to the peptidase A24 family.</text>
</comment>
<evidence type="ECO:0000256" key="9">
    <source>
        <dbReference type="RuleBase" id="RU003794"/>
    </source>
</evidence>
<keyword evidence="9" id="KW-0511">Multifunctional enzyme</keyword>
<name>A0ABR7QVE7_9GAMM</name>
<comment type="catalytic activity">
    <reaction evidence="9">
        <text>Typically cleaves a -Gly-|-Phe- bond to release an N-terminal, basic peptide of 5-8 residues from type IV prepilin, and then N-methylates the new N-terminal amino group, the methyl donor being S-adenosyl-L-methionine.</text>
        <dbReference type="EC" id="3.4.23.43"/>
    </reaction>
</comment>
<dbReference type="Gene3D" id="1.20.120.1220">
    <property type="match status" value="1"/>
</dbReference>
<dbReference type="Proteomes" id="UP000651208">
    <property type="component" value="Unassembled WGS sequence"/>
</dbReference>
<evidence type="ECO:0000256" key="5">
    <source>
        <dbReference type="ARBA" id="ARBA00022692"/>
    </source>
</evidence>
<keyword evidence="7 10" id="KW-0472">Membrane</keyword>
<keyword evidence="6 10" id="KW-1133">Transmembrane helix</keyword>
<dbReference type="InterPro" id="IPR010627">
    <property type="entry name" value="Prepilin_pept_A24_N"/>
</dbReference>
<evidence type="ECO:0000256" key="1">
    <source>
        <dbReference type="ARBA" id="ARBA00004429"/>
    </source>
</evidence>
<keyword evidence="4" id="KW-0997">Cell inner membrane</keyword>
<dbReference type="Pfam" id="PF01478">
    <property type="entry name" value="Peptidase_A24"/>
    <property type="match status" value="1"/>
</dbReference>